<dbReference type="UniPathway" id="UPA00053">
    <property type="reaction ID" value="UER00087"/>
</dbReference>
<accession>A0A7C4I265</accession>
<dbReference type="InterPro" id="IPR041121">
    <property type="entry name" value="SDH_C"/>
</dbReference>
<keyword evidence="2 6" id="KW-0028">Amino-acid biosynthesis</keyword>
<evidence type="ECO:0000256" key="4">
    <source>
        <dbReference type="ARBA" id="ARBA00023002"/>
    </source>
</evidence>
<comment type="caution">
    <text evidence="10">The sequence shown here is derived from an EMBL/GenBank/DDBJ whole genome shotgun (WGS) entry which is preliminary data.</text>
</comment>
<evidence type="ECO:0000256" key="5">
    <source>
        <dbReference type="ARBA" id="ARBA00023141"/>
    </source>
</evidence>
<proteinExistence type="inferred from homology"/>
<evidence type="ECO:0000256" key="6">
    <source>
        <dbReference type="HAMAP-Rule" id="MF_00222"/>
    </source>
</evidence>
<feature type="binding site" evidence="6">
    <location>
        <position position="96"/>
    </location>
    <ligand>
        <name>shikimate</name>
        <dbReference type="ChEBI" id="CHEBI:36208"/>
    </ligand>
</feature>
<feature type="active site" description="Proton acceptor" evidence="6">
    <location>
        <position position="75"/>
    </location>
</feature>
<feature type="domain" description="SDH C-terminal" evidence="8">
    <location>
        <begin position="249"/>
        <end position="279"/>
    </location>
</feature>
<dbReference type="GO" id="GO:0004764">
    <property type="term" value="F:shikimate 3-dehydrogenase (NADP+) activity"/>
    <property type="evidence" value="ECO:0007669"/>
    <property type="project" value="UniProtKB-UniRule"/>
</dbReference>
<evidence type="ECO:0000259" key="8">
    <source>
        <dbReference type="Pfam" id="PF18317"/>
    </source>
</evidence>
<feature type="binding site" evidence="6">
    <location>
        <position position="71"/>
    </location>
    <ligand>
        <name>shikimate</name>
        <dbReference type="ChEBI" id="CHEBI:36208"/>
    </ligand>
</feature>
<dbReference type="InterPro" id="IPR013708">
    <property type="entry name" value="Shikimate_DH-bd_N"/>
</dbReference>
<evidence type="ECO:0000256" key="3">
    <source>
        <dbReference type="ARBA" id="ARBA00022857"/>
    </source>
</evidence>
<feature type="binding site" evidence="6">
    <location>
        <position position="226"/>
    </location>
    <ligand>
        <name>NADP(+)</name>
        <dbReference type="ChEBI" id="CHEBI:58349"/>
    </ligand>
</feature>
<feature type="binding site" evidence="6">
    <location>
        <position position="111"/>
    </location>
    <ligand>
        <name>shikimate</name>
        <dbReference type="ChEBI" id="CHEBI:36208"/>
    </ligand>
</feature>
<dbReference type="Pfam" id="PF08501">
    <property type="entry name" value="Shikimate_dh_N"/>
    <property type="match status" value="1"/>
</dbReference>
<feature type="binding site" evidence="6">
    <location>
        <position position="228"/>
    </location>
    <ligand>
        <name>shikimate</name>
        <dbReference type="ChEBI" id="CHEBI:36208"/>
    </ligand>
</feature>
<comment type="similarity">
    <text evidence="6">Belongs to the shikimate dehydrogenase family.</text>
</comment>
<comment type="subunit">
    <text evidence="6">Homodimer.</text>
</comment>
<feature type="binding site" evidence="6">
    <location>
        <begin position="131"/>
        <end position="135"/>
    </location>
    <ligand>
        <name>NADP(+)</name>
        <dbReference type="ChEBI" id="CHEBI:58349"/>
    </ligand>
</feature>
<dbReference type="GO" id="GO:0019632">
    <property type="term" value="P:shikimate metabolic process"/>
    <property type="evidence" value="ECO:0007669"/>
    <property type="project" value="InterPro"/>
</dbReference>
<comment type="catalytic activity">
    <reaction evidence="6">
        <text>shikimate + NADP(+) = 3-dehydroshikimate + NADPH + H(+)</text>
        <dbReference type="Rhea" id="RHEA:17737"/>
        <dbReference type="ChEBI" id="CHEBI:15378"/>
        <dbReference type="ChEBI" id="CHEBI:16630"/>
        <dbReference type="ChEBI" id="CHEBI:36208"/>
        <dbReference type="ChEBI" id="CHEBI:57783"/>
        <dbReference type="ChEBI" id="CHEBI:58349"/>
        <dbReference type="EC" id="1.1.1.25"/>
    </reaction>
</comment>
<dbReference type="EMBL" id="DTCM01000077">
    <property type="protein sequence ID" value="HGL41233.1"/>
    <property type="molecule type" value="Genomic_DNA"/>
</dbReference>
<name>A0A7C4I265_CALS0</name>
<protein>
    <recommendedName>
        <fullName evidence="1 6">Shikimate dehydrogenase (NADP(+))</fullName>
        <shortName evidence="6">SDH</shortName>
        <ecNumber evidence="1 6">1.1.1.25</ecNumber>
    </recommendedName>
</protein>
<feature type="binding site" evidence="6">
    <location>
        <begin position="23"/>
        <end position="25"/>
    </location>
    <ligand>
        <name>shikimate</name>
        <dbReference type="ChEBI" id="CHEBI:36208"/>
    </ligand>
</feature>
<gene>
    <name evidence="6 10" type="primary">aroE</name>
    <name evidence="10" type="ORF">ENT82_04800</name>
    <name evidence="9" type="ORF">ENU43_06175</name>
</gene>
<dbReference type="NCBIfam" id="TIGR00507">
    <property type="entry name" value="aroE"/>
    <property type="match status" value="1"/>
</dbReference>
<dbReference type="GO" id="GO:0050661">
    <property type="term" value="F:NADP binding"/>
    <property type="evidence" value="ECO:0007669"/>
    <property type="project" value="InterPro"/>
</dbReference>
<feature type="binding site" evidence="6">
    <location>
        <position position="249"/>
    </location>
    <ligand>
        <name>NADP(+)</name>
        <dbReference type="ChEBI" id="CHEBI:58349"/>
    </ligand>
</feature>
<evidence type="ECO:0000256" key="1">
    <source>
        <dbReference type="ARBA" id="ARBA00012962"/>
    </source>
</evidence>
<dbReference type="PANTHER" id="PTHR21089:SF1">
    <property type="entry name" value="BIFUNCTIONAL 3-DEHYDROQUINATE DEHYDRATASE_SHIKIMATE DEHYDROGENASE, CHLOROPLASTIC"/>
    <property type="match status" value="1"/>
</dbReference>
<dbReference type="GO" id="GO:0009423">
    <property type="term" value="P:chorismate biosynthetic process"/>
    <property type="evidence" value="ECO:0007669"/>
    <property type="project" value="UniProtKB-UniRule"/>
</dbReference>
<reference evidence="10" key="1">
    <citation type="journal article" date="2020" name="mSystems">
        <title>Genome- and Community-Level Interaction Insights into Carbon Utilization and Element Cycling Functions of Hydrothermarchaeota in Hydrothermal Sediment.</title>
        <authorList>
            <person name="Zhou Z."/>
            <person name="Liu Y."/>
            <person name="Xu W."/>
            <person name="Pan J."/>
            <person name="Luo Z.H."/>
            <person name="Li M."/>
        </authorList>
    </citation>
    <scope>NUCLEOTIDE SEQUENCE [LARGE SCALE GENOMIC DNA]</scope>
    <source>
        <strain evidence="10">SpSt-613</strain>
        <strain evidence="9">SpSt-669</strain>
    </source>
</reference>
<dbReference type="SUPFAM" id="SSF51735">
    <property type="entry name" value="NAD(P)-binding Rossmann-fold domains"/>
    <property type="match status" value="1"/>
</dbReference>
<dbReference type="InterPro" id="IPR022893">
    <property type="entry name" value="Shikimate_DH_fam"/>
</dbReference>
<dbReference type="SUPFAM" id="SSF53223">
    <property type="entry name" value="Aminoacid dehydrogenase-like, N-terminal domain"/>
    <property type="match status" value="1"/>
</dbReference>
<dbReference type="EC" id="1.1.1.25" evidence="1 6"/>
<dbReference type="Gene3D" id="3.40.50.10860">
    <property type="entry name" value="Leucine Dehydrogenase, chain A, domain 1"/>
    <property type="match status" value="1"/>
</dbReference>
<dbReference type="CDD" id="cd01065">
    <property type="entry name" value="NAD_bind_Shikimate_DH"/>
    <property type="match status" value="1"/>
</dbReference>
<dbReference type="PANTHER" id="PTHR21089">
    <property type="entry name" value="SHIKIMATE DEHYDROGENASE"/>
    <property type="match status" value="1"/>
</dbReference>
<dbReference type="InterPro" id="IPR036291">
    <property type="entry name" value="NAD(P)-bd_dom_sf"/>
</dbReference>
<feature type="binding site" evidence="6">
    <location>
        <position position="256"/>
    </location>
    <ligand>
        <name>shikimate</name>
        <dbReference type="ChEBI" id="CHEBI:36208"/>
    </ligand>
</feature>
<dbReference type="EMBL" id="DTAD01000048">
    <property type="protein sequence ID" value="HGN90429.1"/>
    <property type="molecule type" value="Genomic_DNA"/>
</dbReference>
<evidence type="ECO:0000313" key="9">
    <source>
        <dbReference type="EMBL" id="HGL41233.1"/>
    </source>
</evidence>
<dbReference type="GO" id="GO:0009073">
    <property type="term" value="P:aromatic amino acid family biosynthetic process"/>
    <property type="evidence" value="ECO:0007669"/>
    <property type="project" value="UniProtKB-KW"/>
</dbReference>
<keyword evidence="4 6" id="KW-0560">Oxidoreductase</keyword>
<dbReference type="Gene3D" id="3.40.50.720">
    <property type="entry name" value="NAD(P)-binding Rossmann-like Domain"/>
    <property type="match status" value="1"/>
</dbReference>
<evidence type="ECO:0000256" key="2">
    <source>
        <dbReference type="ARBA" id="ARBA00022605"/>
    </source>
</evidence>
<feature type="domain" description="Shikimate dehydrogenase substrate binding N-terminal" evidence="7">
    <location>
        <begin position="15"/>
        <end position="98"/>
    </location>
</feature>
<comment type="caution">
    <text evidence="6">Lacks conserved residue(s) required for the propagation of feature annotation.</text>
</comment>
<keyword evidence="3 6" id="KW-0521">NADP</keyword>
<keyword evidence="5 6" id="KW-0057">Aromatic amino acid biosynthesis</keyword>
<evidence type="ECO:0000313" key="10">
    <source>
        <dbReference type="EMBL" id="HGN90429.1"/>
    </source>
</evidence>
<dbReference type="GO" id="GO:0008652">
    <property type="term" value="P:amino acid biosynthetic process"/>
    <property type="evidence" value="ECO:0007669"/>
    <property type="project" value="UniProtKB-KW"/>
</dbReference>
<evidence type="ECO:0000259" key="7">
    <source>
        <dbReference type="Pfam" id="PF08501"/>
    </source>
</evidence>
<sequence length="287" mass="31095">MQRRGWRLRAGLLGVIGHPIGHSVSPAMMNAALQKQGIDNILYIAVDVHPRDLRGFVSSAHLMNFIGFNVTIPHKVSIIKHLDRLDRSAELVEAVNVVKVMDVRRIGFNTDVAGVLACVPEPVSGRAVVLGVGGAARAAAVALNRKGYGDLVFAGRRKSTMDEFLRFARRKGLPIRVVKLGSKPFAEAVEKAELLVNATPVGMAPNINASPVPAKLLHKRLTVFDMVYNPIETKLLKMARARGAKAIGGLDMLVAQGAEALKIWLGIDGDIKTMKKAALKALQRRRS</sequence>
<comment type="function">
    <text evidence="6">Involved in the biosynthesis of the chorismate, which leads to the biosynthesis of aromatic amino acids. Catalyzes the reversible NADPH linked reduction of 3-dehydroshikimate (DHSA) to yield shikimate (SA).</text>
</comment>
<dbReference type="AlphaFoldDB" id="A0A7C4I265"/>
<dbReference type="InterPro" id="IPR046346">
    <property type="entry name" value="Aminoacid_DH-like_N_sf"/>
</dbReference>
<dbReference type="HAMAP" id="MF_00222">
    <property type="entry name" value="Shikimate_DH_AroE"/>
    <property type="match status" value="1"/>
</dbReference>
<dbReference type="InterPro" id="IPR011342">
    <property type="entry name" value="Shikimate_DH"/>
</dbReference>
<dbReference type="Pfam" id="PF18317">
    <property type="entry name" value="SDH_C"/>
    <property type="match status" value="1"/>
</dbReference>
<organism evidence="10">
    <name type="scientific">Caldiarchaeum subterraneum</name>
    <dbReference type="NCBI Taxonomy" id="311458"/>
    <lineage>
        <taxon>Archaea</taxon>
        <taxon>Nitrososphaerota</taxon>
        <taxon>Candidatus Caldarchaeales</taxon>
        <taxon>Candidatus Caldarchaeaceae</taxon>
        <taxon>Candidatus Caldarchaeum</taxon>
    </lineage>
</organism>
<comment type="pathway">
    <text evidence="6">Metabolic intermediate biosynthesis; chorismate biosynthesis; chorismate from D-erythrose 4-phosphate and phosphoenolpyruvate: step 4/7.</text>
</comment>